<organism evidence="2 3">
    <name type="scientific">Saccharothrix australiensis</name>
    <dbReference type="NCBI Taxonomy" id="2072"/>
    <lineage>
        <taxon>Bacteria</taxon>
        <taxon>Bacillati</taxon>
        <taxon>Actinomycetota</taxon>
        <taxon>Actinomycetes</taxon>
        <taxon>Pseudonocardiales</taxon>
        <taxon>Pseudonocardiaceae</taxon>
        <taxon>Saccharothrix</taxon>
    </lineage>
</organism>
<feature type="region of interest" description="Disordered" evidence="1">
    <location>
        <begin position="1"/>
        <end position="32"/>
    </location>
</feature>
<dbReference type="Proteomes" id="UP000282084">
    <property type="component" value="Unassembled WGS sequence"/>
</dbReference>
<dbReference type="AlphaFoldDB" id="A0A495W6U4"/>
<evidence type="ECO:0000256" key="1">
    <source>
        <dbReference type="SAM" id="MobiDB-lite"/>
    </source>
</evidence>
<comment type="caution">
    <text evidence="2">The sequence shown here is derived from an EMBL/GenBank/DDBJ whole genome shotgun (WGS) entry which is preliminary data.</text>
</comment>
<gene>
    <name evidence="2" type="ORF">C8E97_6112</name>
</gene>
<sequence>MSEDPGAGPPSRHRSGDPIPADRGRRYYRWTDPDTHEVGGYECLEPPGTFATKRGKEVTWTDVGACPSEA</sequence>
<protein>
    <submittedName>
        <fullName evidence="2">Uncharacterized protein</fullName>
    </submittedName>
</protein>
<name>A0A495W6U4_9PSEU</name>
<feature type="compositionally biased region" description="Basic and acidic residues" evidence="1">
    <location>
        <begin position="14"/>
        <end position="32"/>
    </location>
</feature>
<evidence type="ECO:0000313" key="3">
    <source>
        <dbReference type="Proteomes" id="UP000282084"/>
    </source>
</evidence>
<dbReference type="RefSeq" id="WP_121009052.1">
    <property type="nucleotide sequence ID" value="NZ_RBXO01000001.1"/>
</dbReference>
<reference evidence="2 3" key="1">
    <citation type="submission" date="2018-10" db="EMBL/GenBank/DDBJ databases">
        <title>Sequencing the genomes of 1000 actinobacteria strains.</title>
        <authorList>
            <person name="Klenk H.-P."/>
        </authorList>
    </citation>
    <scope>NUCLEOTIDE SEQUENCE [LARGE SCALE GENOMIC DNA]</scope>
    <source>
        <strain evidence="2 3">DSM 43800</strain>
    </source>
</reference>
<dbReference type="OrthoDB" id="9889904at2"/>
<accession>A0A495W6U4</accession>
<keyword evidence="3" id="KW-1185">Reference proteome</keyword>
<dbReference type="EMBL" id="RBXO01000001">
    <property type="protein sequence ID" value="RKT57392.1"/>
    <property type="molecule type" value="Genomic_DNA"/>
</dbReference>
<evidence type="ECO:0000313" key="2">
    <source>
        <dbReference type="EMBL" id="RKT57392.1"/>
    </source>
</evidence>
<proteinExistence type="predicted"/>